<organism evidence="2 3">
    <name type="scientific">Lagenidium giganteum</name>
    <dbReference type="NCBI Taxonomy" id="4803"/>
    <lineage>
        <taxon>Eukaryota</taxon>
        <taxon>Sar</taxon>
        <taxon>Stramenopiles</taxon>
        <taxon>Oomycota</taxon>
        <taxon>Peronosporomycetes</taxon>
        <taxon>Pythiales</taxon>
        <taxon>Pythiaceae</taxon>
    </lineage>
</organism>
<feature type="non-terminal residue" evidence="2">
    <location>
        <position position="1"/>
    </location>
</feature>
<keyword evidence="3" id="KW-1185">Reference proteome</keyword>
<protein>
    <submittedName>
        <fullName evidence="2">Uncharacterized protein</fullName>
    </submittedName>
</protein>
<dbReference type="PANTHER" id="PTHR33946:SF4">
    <property type="entry name" value="COAGULATION FACTOR XI"/>
    <property type="match status" value="1"/>
</dbReference>
<gene>
    <name evidence="2" type="ORF">N0F65_010386</name>
</gene>
<reference evidence="2" key="1">
    <citation type="submission" date="2022-11" db="EMBL/GenBank/DDBJ databases">
        <authorList>
            <person name="Morgan W.R."/>
            <person name="Tartar A."/>
        </authorList>
    </citation>
    <scope>NUCLEOTIDE SEQUENCE</scope>
    <source>
        <strain evidence="2">ARSEF 373</strain>
    </source>
</reference>
<evidence type="ECO:0000313" key="2">
    <source>
        <dbReference type="EMBL" id="DAZ97224.1"/>
    </source>
</evidence>
<sequence length="948" mass="102863">IRRPPLALPLVRGSAIAIASVIPQPAAISTMLAKFTAIIAAAACVCSASHVHVKVHHHHHKVVDAASWQMTPVVGIHARVQGDMPVWDNTTNSFVSKYGETADDHYYLALDTVNTASPEGALFYVQAEMINKQQQTEKCKRKNGVNYVVFYNTTIVQPVPSLAANKDYLYGLDGEKKLGTCVGASKQEAAKRGPYPGNYWYSFPGGCADKKRDNKTAECREEHATGMCPRGVTPDGKQCTFSYEILGYIAIDDIVGITAMKNEKTGKNYGNFTEFCEAGNIEFDAKLENDEFKNVQSIDFWKNPGDQDANKKRFETMVKVYNEKAGVKDSHMKPLPTVSDLANKNPPCYKNSAACAGAAHGCRRVLYTQMCEVCHEESQDCVKVPADFSFPAISQRAAACGEHDDSKSPATDASSPPCQGHFRTPPIGTAWRFTMLRLWGSFSACCVILASVRAPVAGAFEVKPIRTIHARVQDWAPVWDEDHQAFAASQFGGNFNEKYVSGMDSVNTASVEGALMYVQAEGINQNEQSVPCERKNKMAYVVFSEVWIAQPTTAFGTIGQEGAALPEYCPFLALDGGKCTPENGNQLPRACKELVGLEGERTIGACIGGEARHSDARAPYPNTVWFSFPNSCVMKGWKEKTADCRSQYPGGLCPIGTKPNGLNCTYSYSVLGYVAIDDIVGITSIKKNDSEATYANYTEFCLDGNVEFKATKENKVEKSLPFWENPGDPAANAKRAQHMIEVYNSHLQPHMIKLPTIEELRAGNPPCSDTTPVCAKSEFGCKRNLYSQVCELCTAQSDECVKGNVSIVFPTSPPASNTSRSNTPTPSNQSAKPSATPIGNDSSRAGPLNGDKKSGRTGSGSASTEEDTAPDRQVNDRNTRPNTDNGLTFEDLDTQPPSKAPSSGRGKQTRGSSSLDAKAQSTNGAPQLGSWHSMAILAQAMFVMAQMF</sequence>
<feature type="compositionally biased region" description="Polar residues" evidence="1">
    <location>
        <begin position="829"/>
        <end position="843"/>
    </location>
</feature>
<evidence type="ECO:0000256" key="1">
    <source>
        <dbReference type="SAM" id="MobiDB-lite"/>
    </source>
</evidence>
<feature type="compositionally biased region" description="Basic and acidic residues" evidence="1">
    <location>
        <begin position="869"/>
        <end position="879"/>
    </location>
</feature>
<evidence type="ECO:0000313" key="3">
    <source>
        <dbReference type="Proteomes" id="UP001146120"/>
    </source>
</evidence>
<dbReference type="EMBL" id="DAKRPA010000142">
    <property type="protein sequence ID" value="DAZ97224.1"/>
    <property type="molecule type" value="Genomic_DNA"/>
</dbReference>
<dbReference type="Proteomes" id="UP001146120">
    <property type="component" value="Unassembled WGS sequence"/>
</dbReference>
<feature type="region of interest" description="Disordered" evidence="1">
    <location>
        <begin position="810"/>
        <end position="928"/>
    </location>
</feature>
<proteinExistence type="predicted"/>
<comment type="caution">
    <text evidence="2">The sequence shown here is derived from an EMBL/GenBank/DDBJ whole genome shotgun (WGS) entry which is preliminary data.</text>
</comment>
<feature type="compositionally biased region" description="Low complexity" evidence="1">
    <location>
        <begin position="814"/>
        <end position="828"/>
    </location>
</feature>
<dbReference type="PANTHER" id="PTHR33946">
    <property type="match status" value="1"/>
</dbReference>
<accession>A0AAV2YV19</accession>
<name>A0AAV2YV19_9STRA</name>
<dbReference type="AlphaFoldDB" id="A0AAV2YV19"/>
<feature type="compositionally biased region" description="Polar residues" evidence="1">
    <location>
        <begin position="895"/>
        <end position="925"/>
    </location>
</feature>
<reference evidence="2" key="2">
    <citation type="journal article" date="2023" name="Microbiol Resour">
        <title>Decontamination and Annotation of the Draft Genome Sequence of the Oomycete Lagenidium giganteum ARSEF 373.</title>
        <authorList>
            <person name="Morgan W.R."/>
            <person name="Tartar A."/>
        </authorList>
    </citation>
    <scope>NUCLEOTIDE SEQUENCE</scope>
    <source>
        <strain evidence="2">ARSEF 373</strain>
    </source>
</reference>